<dbReference type="GO" id="GO:0000978">
    <property type="term" value="F:RNA polymerase II cis-regulatory region sequence-specific DNA binding"/>
    <property type="evidence" value="ECO:0007669"/>
    <property type="project" value="TreeGrafter"/>
</dbReference>
<dbReference type="PROSITE" id="PS50157">
    <property type="entry name" value="ZINC_FINGER_C2H2_2"/>
    <property type="match status" value="1"/>
</dbReference>
<accession>H0GVM0</accession>
<dbReference type="Gene3D" id="3.30.160.60">
    <property type="entry name" value="Classic Zinc Finger"/>
    <property type="match status" value="1"/>
</dbReference>
<evidence type="ECO:0000256" key="4">
    <source>
        <dbReference type="ARBA" id="ARBA00022833"/>
    </source>
</evidence>
<dbReference type="SUPFAM" id="SSF57667">
    <property type="entry name" value="beta-beta-alpha zinc fingers"/>
    <property type="match status" value="1"/>
</dbReference>
<comment type="subcellular location">
    <subcellularLocation>
        <location evidence="1">Nucleus</location>
    </subcellularLocation>
</comment>
<feature type="region of interest" description="Disordered" evidence="7">
    <location>
        <begin position="34"/>
        <end position="64"/>
    </location>
</feature>
<keyword evidence="4" id="KW-0862">Zinc</keyword>
<sequence length="535" mass="59609">MPILSLSSTRDSVFTRIYDYLKAAVQHVVVPYLEDDKSPKNTPSEKLEATAEGHAEKDCTTTEDNNPVDISLLFPRENNNQLSVTSKSSVVPCALNLDNLQTPFSIGIDENGTVSTRLNLNKTISQDSSSDEPAKLQNDLLSSPLLDESYINNEQYKTLFPSNFLPITPISSVITPASKKSVDESPLSDEVPQGTADESSETLPYVCHYCDARFRIRGYLTRHIKKHAKRKAYHCPFFDDSISQELRCHTSGGFSRRDTYKTHLKSRHFNYPEGVKPQDRNKSSGACAQCGEHFSTSESWVENHIEAGSCKGLPEGYSERIREKKKTSKMKMIKTSDGQTRFISSEESVLEPRGLLNGNAKEPHDDSSLPTETERSEIRMDTQWFGHKQDSESLQATRSRESAGTQNFKERPIISPPVLSPQSASPAAQEYQSSKYTLHMDSPALSPASSALSPLSGDPVTTAETNKTYPLDSEQSLFEPDKTGGDSAGQLKKGNMISINEILQKQMDFELLGENHLRETQDYLAIYKRANGIEF</sequence>
<evidence type="ECO:0000256" key="1">
    <source>
        <dbReference type="ARBA" id="ARBA00004123"/>
    </source>
</evidence>
<feature type="compositionally biased region" description="Polar residues" evidence="7">
    <location>
        <begin position="420"/>
        <end position="436"/>
    </location>
</feature>
<evidence type="ECO:0000256" key="5">
    <source>
        <dbReference type="ARBA" id="ARBA00023242"/>
    </source>
</evidence>
<dbReference type="InterPro" id="IPR036236">
    <property type="entry name" value="Znf_C2H2_sf"/>
</dbReference>
<dbReference type="PROSITE" id="PS00028">
    <property type="entry name" value="ZINC_FINGER_C2H2_1"/>
    <property type="match status" value="1"/>
</dbReference>
<organism evidence="9 10">
    <name type="scientific">Saccharomyces cerevisiae x Saccharomyces kudriavzevii (strain VIN7)</name>
    <name type="common">Yeast</name>
    <dbReference type="NCBI Taxonomy" id="1095631"/>
    <lineage>
        <taxon>Eukaryota</taxon>
        <taxon>Fungi</taxon>
        <taxon>Dikarya</taxon>
        <taxon>Ascomycota</taxon>
        <taxon>Saccharomycotina</taxon>
        <taxon>Saccharomycetes</taxon>
        <taxon>Saccharomycetales</taxon>
        <taxon>Saccharomycetaceae</taxon>
        <taxon>Saccharomyces</taxon>
    </lineage>
</organism>
<comment type="caution">
    <text evidence="9">The sequence shown here is derived from an EMBL/GenBank/DDBJ whole genome shotgun (WGS) entry which is preliminary data.</text>
</comment>
<dbReference type="OrthoDB" id="9439903at2759"/>
<feature type="compositionally biased region" description="Polar residues" evidence="7">
    <location>
        <begin position="392"/>
        <end position="407"/>
    </location>
</feature>
<feature type="compositionally biased region" description="Basic and acidic residues" evidence="7">
    <location>
        <begin position="361"/>
        <end position="380"/>
    </location>
</feature>
<evidence type="ECO:0000256" key="3">
    <source>
        <dbReference type="ARBA" id="ARBA00022771"/>
    </source>
</evidence>
<dbReference type="EMBL" id="AGVY01000238">
    <property type="protein sequence ID" value="EHN02168.1"/>
    <property type="molecule type" value="Genomic_DNA"/>
</dbReference>
<dbReference type="PhylomeDB" id="H0GVM0"/>
<dbReference type="InterPro" id="IPR051643">
    <property type="entry name" value="Transcr_Reg_ZincFinger"/>
</dbReference>
<dbReference type="GO" id="GO:0008270">
    <property type="term" value="F:zinc ion binding"/>
    <property type="evidence" value="ECO:0007669"/>
    <property type="project" value="UniProtKB-KW"/>
</dbReference>
<feature type="region of interest" description="Disordered" evidence="7">
    <location>
        <begin position="323"/>
        <end position="492"/>
    </location>
</feature>
<feature type="compositionally biased region" description="Polar residues" evidence="7">
    <location>
        <begin position="462"/>
        <end position="476"/>
    </location>
</feature>
<protein>
    <submittedName>
        <fullName evidence="9">Stp2p</fullName>
    </submittedName>
</protein>
<feature type="compositionally biased region" description="Basic and acidic residues" evidence="7">
    <location>
        <begin position="34"/>
        <end position="60"/>
    </location>
</feature>
<dbReference type="FunFam" id="3.30.160.60:FF:002862">
    <property type="entry name" value="STP2p Transcription factor"/>
    <property type="match status" value="1"/>
</dbReference>
<name>H0GVM0_SACCK</name>
<evidence type="ECO:0000256" key="6">
    <source>
        <dbReference type="PROSITE-ProRule" id="PRU00042"/>
    </source>
</evidence>
<dbReference type="AlphaFoldDB" id="H0GVM0"/>
<dbReference type="HOGENOM" id="CLU_025391_1_0_1"/>
<feature type="compositionally biased region" description="Polar residues" evidence="7">
    <location>
        <begin position="337"/>
        <end position="347"/>
    </location>
</feature>
<keyword evidence="5" id="KW-0539">Nucleus</keyword>
<dbReference type="PANTHER" id="PTHR24396:SF19">
    <property type="entry name" value="FI01119P"/>
    <property type="match status" value="1"/>
</dbReference>
<evidence type="ECO:0000313" key="9">
    <source>
        <dbReference type="EMBL" id="EHN02168.1"/>
    </source>
</evidence>
<evidence type="ECO:0000259" key="8">
    <source>
        <dbReference type="PROSITE" id="PS50157"/>
    </source>
</evidence>
<dbReference type="InterPro" id="IPR013087">
    <property type="entry name" value="Znf_C2H2_type"/>
</dbReference>
<dbReference type="SMART" id="SM00355">
    <property type="entry name" value="ZnF_C2H2"/>
    <property type="match status" value="2"/>
</dbReference>
<evidence type="ECO:0000256" key="7">
    <source>
        <dbReference type="SAM" id="MobiDB-lite"/>
    </source>
</evidence>
<feature type="compositionally biased region" description="Basic residues" evidence="7">
    <location>
        <begin position="323"/>
        <end position="332"/>
    </location>
</feature>
<feature type="region of interest" description="Disordered" evidence="7">
    <location>
        <begin position="178"/>
        <end position="198"/>
    </location>
</feature>
<dbReference type="Proteomes" id="UP000009009">
    <property type="component" value="Unassembled WGS sequence"/>
</dbReference>
<gene>
    <name evidence="9" type="ORF">VIN7_7475</name>
</gene>
<dbReference type="GO" id="GO:0005634">
    <property type="term" value="C:nucleus"/>
    <property type="evidence" value="ECO:0007669"/>
    <property type="project" value="UniProtKB-SubCell"/>
</dbReference>
<reference evidence="9 10" key="1">
    <citation type="journal article" date="2012" name="FEMS Yeast Res.">
        <title>The genome sequence of the wine yeast VIN7 reveals an allotriploid hybrid genome with Saccharomyces cerevisiae and Saccharomyces kudriavzevii origins.</title>
        <authorList>
            <person name="Borneman A.R."/>
            <person name="Desany B.A."/>
            <person name="Riches D."/>
            <person name="Affourtit J.P."/>
            <person name="Forgan A.H."/>
            <person name="Pretorius I.S."/>
            <person name="Egholm M."/>
            <person name="Chambers P.J."/>
        </authorList>
    </citation>
    <scope>NUCLEOTIDE SEQUENCE [LARGE SCALE GENOMIC DNA]</scope>
    <source>
        <strain evidence="9 10">VIN7</strain>
    </source>
</reference>
<feature type="domain" description="C2H2-type" evidence="8">
    <location>
        <begin position="205"/>
        <end position="232"/>
    </location>
</feature>
<evidence type="ECO:0000256" key="2">
    <source>
        <dbReference type="ARBA" id="ARBA00022723"/>
    </source>
</evidence>
<dbReference type="GO" id="GO:0000981">
    <property type="term" value="F:DNA-binding transcription factor activity, RNA polymerase II-specific"/>
    <property type="evidence" value="ECO:0007669"/>
    <property type="project" value="TreeGrafter"/>
</dbReference>
<proteinExistence type="predicted"/>
<keyword evidence="2" id="KW-0479">Metal-binding</keyword>
<feature type="compositionally biased region" description="Low complexity" evidence="7">
    <location>
        <begin position="442"/>
        <end position="456"/>
    </location>
</feature>
<keyword evidence="3 6" id="KW-0863">Zinc-finger</keyword>
<dbReference type="PANTHER" id="PTHR24396">
    <property type="entry name" value="ZINC FINGER PROTEIN"/>
    <property type="match status" value="1"/>
</dbReference>
<evidence type="ECO:0000313" key="10">
    <source>
        <dbReference type="Proteomes" id="UP000009009"/>
    </source>
</evidence>
<keyword evidence="10" id="KW-1185">Reference proteome</keyword>